<name>A0A853FUX9_9BURK</name>
<sequence>MHKLLAVACALVALALPAAGSAACGAPGGWERWKHIGERMISPEGRVIDHSDDRLITTSEGQSYALFFALVDNDRALFRRLARWTEKNLAGGDFTSNLPSWLWGRRPSGEWGVLDENSAADSDLWIAYSLLEAGRLWQERSYTVLGTLLLQRMALEEAADPPGLGPVLLPGAQGFVHEGRWKLNPSYLPPQLASRAAAVLPGSPWDALASGAYRFLTGSAPKGLAPDWISWTSKGFESLAEDENVGSYDAIRVYLWVGMLDDQAPRAAELKRHFKALRAHLSADGTPPEKIDVHRGVAQGEGPPGFSAALLPLFSGEPEAGALRARLEGAAGRDMGYYNQMLTLFGEGWDQGRYRFGADGRLIPRWETCQ</sequence>
<dbReference type="Gene3D" id="1.50.10.10">
    <property type="match status" value="1"/>
</dbReference>
<dbReference type="Proteomes" id="UP000559809">
    <property type="component" value="Unassembled WGS sequence"/>
</dbReference>
<evidence type="ECO:0000256" key="3">
    <source>
        <dbReference type="ARBA" id="ARBA00012601"/>
    </source>
</evidence>
<evidence type="ECO:0000313" key="9">
    <source>
        <dbReference type="EMBL" id="NYT47977.1"/>
    </source>
</evidence>
<keyword evidence="10" id="KW-1185">Reference proteome</keyword>
<dbReference type="InterPro" id="IPR008928">
    <property type="entry name" value="6-hairpin_glycosidase_sf"/>
</dbReference>
<dbReference type="AlphaFoldDB" id="A0A853FUX9"/>
<dbReference type="GO" id="GO:0030245">
    <property type="term" value="P:cellulose catabolic process"/>
    <property type="evidence" value="ECO:0007669"/>
    <property type="project" value="UniProtKB-KW"/>
</dbReference>
<dbReference type="PRINTS" id="PR00735">
    <property type="entry name" value="GLHYDRLASE8"/>
</dbReference>
<proteinExistence type="inferred from homology"/>
<keyword evidence="7" id="KW-0624">Polysaccharide degradation</keyword>
<keyword evidence="4 9" id="KW-0378">Hydrolase</keyword>
<evidence type="ECO:0000313" key="10">
    <source>
        <dbReference type="Proteomes" id="UP000559809"/>
    </source>
</evidence>
<evidence type="ECO:0000256" key="7">
    <source>
        <dbReference type="ARBA" id="ARBA00023326"/>
    </source>
</evidence>
<evidence type="ECO:0000256" key="2">
    <source>
        <dbReference type="ARBA" id="ARBA00009209"/>
    </source>
</evidence>
<feature type="signal peptide" evidence="8">
    <location>
        <begin position="1"/>
        <end position="22"/>
    </location>
</feature>
<accession>A0A853FUX9</accession>
<keyword evidence="6 9" id="KW-0326">Glycosidase</keyword>
<dbReference type="EMBL" id="JACCEM010000001">
    <property type="protein sequence ID" value="NYT47977.1"/>
    <property type="molecule type" value="Genomic_DNA"/>
</dbReference>
<dbReference type="InterPro" id="IPR002037">
    <property type="entry name" value="Glyco_hydro_8"/>
</dbReference>
<organism evidence="9 10">
    <name type="scientific">Parapusillimonas granuli</name>
    <dbReference type="NCBI Taxonomy" id="380911"/>
    <lineage>
        <taxon>Bacteria</taxon>
        <taxon>Pseudomonadati</taxon>
        <taxon>Pseudomonadota</taxon>
        <taxon>Betaproteobacteria</taxon>
        <taxon>Burkholderiales</taxon>
        <taxon>Alcaligenaceae</taxon>
        <taxon>Parapusillimonas</taxon>
    </lineage>
</organism>
<gene>
    <name evidence="9" type="primary">bcsZ</name>
    <name evidence="9" type="ORF">H0A72_01495</name>
</gene>
<dbReference type="PROSITE" id="PS51257">
    <property type="entry name" value="PROKAR_LIPOPROTEIN"/>
    <property type="match status" value="1"/>
</dbReference>
<comment type="caution">
    <text evidence="9">The sequence shown here is derived from an EMBL/GenBank/DDBJ whole genome shotgun (WGS) entry which is preliminary data.</text>
</comment>
<dbReference type="SUPFAM" id="SSF48208">
    <property type="entry name" value="Six-hairpin glycosidases"/>
    <property type="match status" value="1"/>
</dbReference>
<evidence type="ECO:0000256" key="6">
    <source>
        <dbReference type="ARBA" id="ARBA00023295"/>
    </source>
</evidence>
<dbReference type="EC" id="3.2.1.4" evidence="3"/>
<evidence type="ECO:0000256" key="5">
    <source>
        <dbReference type="ARBA" id="ARBA00023001"/>
    </source>
</evidence>
<feature type="chain" id="PRO_5032429141" description="cellulase" evidence="8">
    <location>
        <begin position="23"/>
        <end position="370"/>
    </location>
</feature>
<dbReference type="InterPro" id="IPR012341">
    <property type="entry name" value="6hp_glycosidase-like_sf"/>
</dbReference>
<keyword evidence="8" id="KW-0732">Signal</keyword>
<keyword evidence="7" id="KW-0119">Carbohydrate metabolism</keyword>
<dbReference type="GO" id="GO:0008810">
    <property type="term" value="F:cellulase activity"/>
    <property type="evidence" value="ECO:0007669"/>
    <property type="project" value="UniProtKB-EC"/>
</dbReference>
<keyword evidence="5" id="KW-0136">Cellulose degradation</keyword>
<evidence type="ECO:0000256" key="4">
    <source>
        <dbReference type="ARBA" id="ARBA00022801"/>
    </source>
</evidence>
<evidence type="ECO:0000256" key="1">
    <source>
        <dbReference type="ARBA" id="ARBA00000966"/>
    </source>
</evidence>
<comment type="similarity">
    <text evidence="2">Belongs to the glycosyl hydrolase 8 (cellulase D) family.</text>
</comment>
<dbReference type="RefSeq" id="WP_180153161.1">
    <property type="nucleotide sequence ID" value="NZ_JACCEM010000001.1"/>
</dbReference>
<evidence type="ECO:0000256" key="8">
    <source>
        <dbReference type="SAM" id="SignalP"/>
    </source>
</evidence>
<reference evidence="9 10" key="1">
    <citation type="submission" date="2020-07" db="EMBL/GenBank/DDBJ databases">
        <title>Taxonomic revisions and descriptions of new bacterial species based on genomic comparisons in the high-G+C-content subgroup of the family Alcaligenaceae.</title>
        <authorList>
            <person name="Szabo A."/>
            <person name="Felfoldi T."/>
        </authorList>
    </citation>
    <scope>NUCLEOTIDE SEQUENCE [LARGE SCALE GENOMIC DNA]</scope>
    <source>
        <strain evidence="9 10">LMG 24012</strain>
    </source>
</reference>
<dbReference type="NCBIfam" id="NF008305">
    <property type="entry name" value="PRK11097.1"/>
    <property type="match status" value="1"/>
</dbReference>
<dbReference type="Pfam" id="PF01270">
    <property type="entry name" value="Glyco_hydro_8"/>
    <property type="match status" value="1"/>
</dbReference>
<comment type="catalytic activity">
    <reaction evidence="1">
        <text>Endohydrolysis of (1-&gt;4)-beta-D-glucosidic linkages in cellulose, lichenin and cereal beta-D-glucans.</text>
        <dbReference type="EC" id="3.2.1.4"/>
    </reaction>
</comment>
<protein>
    <recommendedName>
        <fullName evidence="3">cellulase</fullName>
        <ecNumber evidence="3">3.2.1.4</ecNumber>
    </recommendedName>
</protein>